<dbReference type="AlphaFoldDB" id="A0A1G8I1V7"/>
<dbReference type="GO" id="GO:0004150">
    <property type="term" value="F:dihydroneopterin aldolase activity"/>
    <property type="evidence" value="ECO:0007669"/>
    <property type="project" value="UniProtKB-UniRule"/>
</dbReference>
<dbReference type="GO" id="GO:0046654">
    <property type="term" value="P:tetrahydrofolate biosynthetic process"/>
    <property type="evidence" value="ECO:0007669"/>
    <property type="project" value="UniProtKB-UniRule"/>
</dbReference>
<evidence type="ECO:0000313" key="8">
    <source>
        <dbReference type="EMBL" id="SDI12837.1"/>
    </source>
</evidence>
<dbReference type="CDD" id="cd00534">
    <property type="entry name" value="DHNA_DHNTPE"/>
    <property type="match status" value="1"/>
</dbReference>
<keyword evidence="9" id="KW-1185">Reference proteome</keyword>
<comment type="catalytic activity">
    <reaction evidence="1 6">
        <text>7,8-dihydroneopterin = 6-hydroxymethyl-7,8-dihydropterin + glycolaldehyde</text>
        <dbReference type="Rhea" id="RHEA:10540"/>
        <dbReference type="ChEBI" id="CHEBI:17001"/>
        <dbReference type="ChEBI" id="CHEBI:17071"/>
        <dbReference type="ChEBI" id="CHEBI:44841"/>
        <dbReference type="EC" id="4.1.2.25"/>
    </reaction>
</comment>
<dbReference type="UniPathway" id="UPA00077">
    <property type="reaction ID" value="UER00154"/>
</dbReference>
<dbReference type="NCBIfam" id="TIGR00525">
    <property type="entry name" value="folB"/>
    <property type="match status" value="1"/>
</dbReference>
<dbReference type="Gene3D" id="3.30.1130.10">
    <property type="match status" value="1"/>
</dbReference>
<gene>
    <name evidence="8" type="ORF">SAMN05192534_12259</name>
</gene>
<dbReference type="GO" id="GO:0005737">
    <property type="term" value="C:cytoplasm"/>
    <property type="evidence" value="ECO:0007669"/>
    <property type="project" value="TreeGrafter"/>
</dbReference>
<reference evidence="8 9" key="1">
    <citation type="submission" date="2016-10" db="EMBL/GenBank/DDBJ databases">
        <authorList>
            <person name="de Groot N.N."/>
        </authorList>
    </citation>
    <scope>NUCLEOTIDE SEQUENCE [LARGE SCALE GENOMIC DNA]</scope>
    <source>
        <strain evidence="8 9">DSM 21632</strain>
    </source>
</reference>
<evidence type="ECO:0000256" key="5">
    <source>
        <dbReference type="ARBA" id="ARBA00023239"/>
    </source>
</evidence>
<evidence type="ECO:0000313" key="9">
    <source>
        <dbReference type="Proteomes" id="UP000199163"/>
    </source>
</evidence>
<dbReference type="InterPro" id="IPR006156">
    <property type="entry name" value="Dihydroneopterin_aldolase"/>
</dbReference>
<name>A0A1G8I1V7_9BACI</name>
<comment type="similarity">
    <text evidence="3 6">Belongs to the DHNA family.</text>
</comment>
<dbReference type="STRING" id="568899.SAMN05192534_12259"/>
<dbReference type="InterPro" id="IPR043133">
    <property type="entry name" value="GTP-CH-I_C/QueF"/>
</dbReference>
<evidence type="ECO:0000259" key="7">
    <source>
        <dbReference type="SMART" id="SM00905"/>
    </source>
</evidence>
<dbReference type="EC" id="4.1.2.25" evidence="6"/>
<comment type="function">
    <text evidence="6">Catalyzes the conversion of 7,8-dihydroneopterin to 6-hydroxymethyl-7,8-dihydropterin.</text>
</comment>
<proteinExistence type="inferred from homology"/>
<dbReference type="PANTHER" id="PTHR42844:SF1">
    <property type="entry name" value="DIHYDRONEOPTERIN ALDOLASE 1-RELATED"/>
    <property type="match status" value="1"/>
</dbReference>
<sequence>MDKIYLKGMEFYGYHGVFSEENTLGQPFIVDLTMKANLKPAAKDDDLEKSVNYADAYQAVKKAVEENTFDLVETVAETIAEIILNTFSIVYEATVFVKKPTPPIAGHYEYVGIEITRSRS</sequence>
<feature type="domain" description="Dihydroneopterin aldolase/epimerase" evidence="7">
    <location>
        <begin position="4"/>
        <end position="117"/>
    </location>
</feature>
<dbReference type="Proteomes" id="UP000199163">
    <property type="component" value="Unassembled WGS sequence"/>
</dbReference>
<dbReference type="GO" id="GO:0046656">
    <property type="term" value="P:folic acid biosynthetic process"/>
    <property type="evidence" value="ECO:0007669"/>
    <property type="project" value="UniProtKB-UniRule"/>
</dbReference>
<keyword evidence="5 6" id="KW-0456">Lyase</keyword>
<dbReference type="RefSeq" id="WP_175487526.1">
    <property type="nucleotide sequence ID" value="NZ_FNDK01000022.1"/>
</dbReference>
<evidence type="ECO:0000256" key="3">
    <source>
        <dbReference type="ARBA" id="ARBA00005708"/>
    </source>
</evidence>
<dbReference type="PANTHER" id="PTHR42844">
    <property type="entry name" value="DIHYDRONEOPTERIN ALDOLASE 1-RELATED"/>
    <property type="match status" value="1"/>
</dbReference>
<organism evidence="8 9">
    <name type="scientific">Alteribacillus persepolensis</name>
    <dbReference type="NCBI Taxonomy" id="568899"/>
    <lineage>
        <taxon>Bacteria</taxon>
        <taxon>Bacillati</taxon>
        <taxon>Bacillota</taxon>
        <taxon>Bacilli</taxon>
        <taxon>Bacillales</taxon>
        <taxon>Bacillaceae</taxon>
        <taxon>Alteribacillus</taxon>
    </lineage>
</organism>
<evidence type="ECO:0000256" key="1">
    <source>
        <dbReference type="ARBA" id="ARBA00001353"/>
    </source>
</evidence>
<dbReference type="FunFam" id="3.30.1130.10:FF:000003">
    <property type="entry name" value="7,8-dihydroneopterin aldolase"/>
    <property type="match status" value="1"/>
</dbReference>
<dbReference type="EMBL" id="FNDK01000022">
    <property type="protein sequence ID" value="SDI12837.1"/>
    <property type="molecule type" value="Genomic_DNA"/>
</dbReference>
<protein>
    <recommendedName>
        <fullName evidence="6">7,8-dihydroneopterin aldolase</fullName>
        <ecNumber evidence="6">4.1.2.25</ecNumber>
    </recommendedName>
</protein>
<evidence type="ECO:0000256" key="4">
    <source>
        <dbReference type="ARBA" id="ARBA00022909"/>
    </source>
</evidence>
<dbReference type="SMART" id="SM00905">
    <property type="entry name" value="FolB"/>
    <property type="match status" value="1"/>
</dbReference>
<dbReference type="Pfam" id="PF02152">
    <property type="entry name" value="FolB"/>
    <property type="match status" value="1"/>
</dbReference>
<dbReference type="InterPro" id="IPR006157">
    <property type="entry name" value="FolB_dom"/>
</dbReference>
<accession>A0A1G8I1V7</accession>
<dbReference type="NCBIfam" id="TIGR00526">
    <property type="entry name" value="folB_dom"/>
    <property type="match status" value="1"/>
</dbReference>
<dbReference type="SUPFAM" id="SSF55620">
    <property type="entry name" value="Tetrahydrobiopterin biosynthesis enzymes-like"/>
    <property type="match status" value="1"/>
</dbReference>
<evidence type="ECO:0000256" key="2">
    <source>
        <dbReference type="ARBA" id="ARBA00005013"/>
    </source>
</evidence>
<keyword evidence="4 6" id="KW-0289">Folate biosynthesis</keyword>
<comment type="pathway">
    <text evidence="2 6">Cofactor biosynthesis; tetrahydrofolate biosynthesis; 2-amino-4-hydroxy-6-hydroxymethyl-7,8-dihydropteridine diphosphate from 7,8-dihydroneopterin triphosphate: step 3/4.</text>
</comment>
<evidence type="ECO:0000256" key="6">
    <source>
        <dbReference type="RuleBase" id="RU362079"/>
    </source>
</evidence>